<sequence length="921" mass="106220">MICFSADGEKDVMIEDYVYEKAADSILDKKVNEEFFNNLTKGFVEQFKFTDIPYHADNFGENHQLINKNFFSHAKKSEIIENKNHSTNLKMEGIEKQEISEHREEKSGAPIVSSENIFIKNQSQAISLLQLADRETEFTQQNTSFTIDSSNLYYLPVKVNAAKINAELVSASSRSENSEMMQSTVKFNLTDLSFYTDKSQTGVPFLNPWEQQRNDSGENVIINTLNEIDLDLNEYNDISYNEFGSTTYLSQHNDKEPTINMDTAIEDGSFAKKQVVEDVARSKKAFRIQTTPFPIERNPSFDGKNQEFGNATHKKFFIHIDHHDNFYGRNAPNLPVLNPNLRNDNGKKTVIKAVTKIDYDNHVEQAVSNDINFLTEAMETDGANFHSQRQYHRKPSAPRIGYKTTFNRKMVGGNEIEEQNSFVSGQPLKIELRNPLLYGHNLIMSPGAIIHENPNLLRRSNNFIGNNSEINYHKSDLFRNRLSGSRIYNVDENFLRYYEDDNKSNLQVISGNKSQSGTESSKILHLPKLAQLSGSNSSAVSKARFFNKIFCHNFMERKIFNCYYVKRNTLLMNEYPFKRRNVLDLWQCAELCLREYECISASFSTRTSFCDIYNVISGNRRGFIHMANYYYLERNPKIWKSCLNASHYSRLLTYYSKYPIIHSKGAPLGNLSECHGNHDDYHKKLDKSIIFSGLHDIRISDNLRSKAKQSAYGSSSIQKLHANSASDLFLRHKKAKKFDLSERTSFTKKRRSECLENEMAIFMKSNGWLLTKRIGNEWEFLSTEDECINVCMDEIIPNYKHFRCASVQYNTQSLICTISVSIGGLCHRKVIERQPQRVLLGRANSVTTVASLNECIQRCFMISEENFLNCKSLTYFHEDDTKNCILNQGTRNDFPELFVEEMETFTEYIGIDTCFSKKLHI</sequence>
<protein>
    <submittedName>
        <fullName evidence="5">Apple domain-containing protein</fullName>
    </submittedName>
</protein>
<reference evidence="2 4" key="2">
    <citation type="submission" date="2018-11" db="EMBL/GenBank/DDBJ databases">
        <authorList>
            <consortium name="Pathogen Informatics"/>
        </authorList>
    </citation>
    <scope>NUCLEOTIDE SEQUENCE [LARGE SCALE GENOMIC DNA]</scope>
</reference>
<dbReference type="Gene3D" id="3.50.4.10">
    <property type="entry name" value="Hepatocyte Growth Factor"/>
    <property type="match status" value="1"/>
</dbReference>
<feature type="domain" description="Apple" evidence="1">
    <location>
        <begin position="562"/>
        <end position="636"/>
    </location>
</feature>
<evidence type="ECO:0000313" key="5">
    <source>
        <dbReference type="WBParaSite" id="DME_0000733401-mRNA-1"/>
    </source>
</evidence>
<proteinExistence type="predicted"/>
<dbReference type="SMART" id="SM00473">
    <property type="entry name" value="PAN_AP"/>
    <property type="match status" value="2"/>
</dbReference>
<dbReference type="Proteomes" id="UP000038040">
    <property type="component" value="Unplaced"/>
</dbReference>
<accession>A0A0N4UIB0</accession>
<keyword evidence="4" id="KW-1185">Reference proteome</keyword>
<dbReference type="Proteomes" id="UP000274756">
    <property type="component" value="Unassembled WGS sequence"/>
</dbReference>
<dbReference type="PROSITE" id="PS50948">
    <property type="entry name" value="PAN"/>
    <property type="match status" value="2"/>
</dbReference>
<dbReference type="InterPro" id="IPR003609">
    <property type="entry name" value="Pan_app"/>
</dbReference>
<dbReference type="PANTHER" id="PTHR47327">
    <property type="entry name" value="FI18240P1-RELATED"/>
    <property type="match status" value="1"/>
</dbReference>
<dbReference type="Pfam" id="PF00024">
    <property type="entry name" value="PAN_1"/>
    <property type="match status" value="1"/>
</dbReference>
<feature type="domain" description="Apple" evidence="1">
    <location>
        <begin position="826"/>
        <end position="910"/>
    </location>
</feature>
<dbReference type="PANTHER" id="PTHR47327:SF1">
    <property type="entry name" value="RE15579P"/>
    <property type="match status" value="1"/>
</dbReference>
<dbReference type="SUPFAM" id="SSF57414">
    <property type="entry name" value="Hairpin loop containing domain-like"/>
    <property type="match status" value="2"/>
</dbReference>
<dbReference type="WBParaSite" id="DME_0000733401-mRNA-1">
    <property type="protein sequence ID" value="DME_0000733401-mRNA-1"/>
    <property type="gene ID" value="DME_0000733401"/>
</dbReference>
<evidence type="ECO:0000259" key="1">
    <source>
        <dbReference type="PROSITE" id="PS50948"/>
    </source>
</evidence>
<gene>
    <name evidence="2" type="ORF">DME_LOCUS9970</name>
</gene>
<evidence type="ECO:0000313" key="2">
    <source>
        <dbReference type="EMBL" id="VDN59997.1"/>
    </source>
</evidence>
<evidence type="ECO:0000313" key="4">
    <source>
        <dbReference type="Proteomes" id="UP000274756"/>
    </source>
</evidence>
<evidence type="ECO:0000313" key="3">
    <source>
        <dbReference type="Proteomes" id="UP000038040"/>
    </source>
</evidence>
<dbReference type="AlphaFoldDB" id="A0A0N4UIB0"/>
<reference evidence="5" key="1">
    <citation type="submission" date="2017-02" db="UniProtKB">
        <authorList>
            <consortium name="WormBaseParasite"/>
        </authorList>
    </citation>
    <scope>IDENTIFICATION</scope>
</reference>
<dbReference type="GO" id="GO:0009653">
    <property type="term" value="P:anatomical structure morphogenesis"/>
    <property type="evidence" value="ECO:0007669"/>
    <property type="project" value="TreeGrafter"/>
</dbReference>
<name>A0A0N4UIB0_DRAME</name>
<dbReference type="EMBL" id="UYYG01001197">
    <property type="protein sequence ID" value="VDN59997.1"/>
    <property type="molecule type" value="Genomic_DNA"/>
</dbReference>
<dbReference type="OrthoDB" id="5814086at2759"/>
<organism evidence="3 5">
    <name type="scientific">Dracunculus medinensis</name>
    <name type="common">Guinea worm</name>
    <dbReference type="NCBI Taxonomy" id="318479"/>
    <lineage>
        <taxon>Eukaryota</taxon>
        <taxon>Metazoa</taxon>
        <taxon>Ecdysozoa</taxon>
        <taxon>Nematoda</taxon>
        <taxon>Chromadorea</taxon>
        <taxon>Rhabditida</taxon>
        <taxon>Spirurina</taxon>
        <taxon>Dracunculoidea</taxon>
        <taxon>Dracunculidae</taxon>
        <taxon>Dracunculus</taxon>
    </lineage>
</organism>
<dbReference type="InterPro" id="IPR052774">
    <property type="entry name" value="Celegans_DevNeuronal_Protein"/>
</dbReference>